<sequence>MTGEPIPADTLLAWELIGLGASTRTSATAHLQQHLQQHRRATPRPASPRAATPRSTSPRAATPRSTSPRAATPRPATPRPASPRAATPRPALPDAAEDVDTEEEEPTIEVLQSRERYLTRFKSSFREEVMSVKGMASFIDPNDAIVTLFDTVIQRQCEAVDARPHDRCVMEIRGSEDDEKPVWFSLRRTDQLSGQVIADRLALVIQSNQSFMKDGMLQVSFIHIPTPEAGGVSETRPNETMDSWIQRRIENYSIFDPANTVDQMCLFRSIAYSSGIMNSDKLFLNRLKQPASRVLHMQAHELRRMCGFEPNQTCDIDDVKKVQEKLPHHRLVVFSDMKGKDVVFKGPATSLGEPRKNIYLLWHGAHFYAILNVKSAFSHQYYCAVCLVGFRNAGEHKCASSCWRCLSPHVHPDNVPLIRCALCARHFAGEECLAQHQLPQWNGKSTCHMKKFCSNCLTTYNFENKKKGWKHKCGQMTCRYCRLEVDENHLCYMTPWEPKERSKKARYMTVYFDTETCQNEPMGGTENSWRLHRPNVLISQQLCDTCVNVKECDHTCDDCGERQHIFHSLDDHSLNVVAQFLDHLQTLSSQKKTEILLFCHNFRSFDGYFIIDEVLKRNLPLQVIQQGAKIISLKVGGWTFKDSLMFVSQKLSSLPKSFGLDSELCKGYFPYLFNQPEFYKYKGEMPALEYYCTQSMSRKEKSGFQKWYRERVEEGYVFDFRQEILSYAVSDVTILREAMQCFRFMFSEIAGFDPLFHCLTLSSACMCMYRLKHMPLYKIGIVPQGGYRGRDKQSFVALEWLDFEQHFLGDGVKIKTAECAREVRMLDRPVDGYVEIVSPRGRVEKRICQFHGCYFHSCPKCYPNPDRVVHGPDGMASNRYEKTVQLSHMFRKNVFFVKEMWECMNYELKKSDPAMRAFFEGYKTERFVPLRLRDALYGGRTSAIRSYVECDLTKSQVLRYVDVTSQYPNSMLRFPFVAGHPTIFLKGDPNMPPVDQWGNCGLQGLHHL</sequence>
<evidence type="ECO:0000256" key="2">
    <source>
        <dbReference type="ARBA" id="ARBA00012417"/>
    </source>
</evidence>
<dbReference type="GO" id="GO:0003887">
    <property type="term" value="F:DNA-directed DNA polymerase activity"/>
    <property type="evidence" value="ECO:0007669"/>
    <property type="project" value="UniProtKB-KW"/>
</dbReference>
<evidence type="ECO:0000256" key="8">
    <source>
        <dbReference type="ARBA" id="ARBA00049244"/>
    </source>
</evidence>
<keyword evidence="4" id="KW-0548">Nucleotidyltransferase</keyword>
<dbReference type="SUPFAM" id="SSF53098">
    <property type="entry name" value="Ribonuclease H-like"/>
    <property type="match status" value="1"/>
</dbReference>
<dbReference type="AlphaFoldDB" id="A0AAV7XNT7"/>
<dbReference type="GO" id="GO:0006260">
    <property type="term" value="P:DNA replication"/>
    <property type="evidence" value="ECO:0007669"/>
    <property type="project" value="UniProtKB-KW"/>
</dbReference>
<evidence type="ECO:0000256" key="7">
    <source>
        <dbReference type="ARBA" id="ARBA00023125"/>
    </source>
</evidence>
<feature type="compositionally biased region" description="Low complexity" evidence="9">
    <location>
        <begin position="43"/>
        <end position="74"/>
    </location>
</feature>
<dbReference type="InterPro" id="IPR036397">
    <property type="entry name" value="RNaseH_sf"/>
</dbReference>
<evidence type="ECO:0000256" key="1">
    <source>
        <dbReference type="ARBA" id="ARBA00005755"/>
    </source>
</evidence>
<dbReference type="EC" id="2.7.7.7" evidence="2"/>
<keyword evidence="7" id="KW-0238">DNA-binding</keyword>
<evidence type="ECO:0000256" key="9">
    <source>
        <dbReference type="SAM" id="MobiDB-lite"/>
    </source>
</evidence>
<dbReference type="InterPro" id="IPR004868">
    <property type="entry name" value="DNA-dir_DNA_pol_B_mt/vir"/>
</dbReference>
<comment type="caution">
    <text evidence="11">The sequence shown here is derived from an EMBL/GenBank/DDBJ whole genome shotgun (WGS) entry which is preliminary data.</text>
</comment>
<comment type="catalytic activity">
    <reaction evidence="8">
        <text>DNA(n) + a 2'-deoxyribonucleoside 5'-triphosphate = DNA(n+1) + diphosphate</text>
        <dbReference type="Rhea" id="RHEA:22508"/>
        <dbReference type="Rhea" id="RHEA-COMP:17339"/>
        <dbReference type="Rhea" id="RHEA-COMP:17340"/>
        <dbReference type="ChEBI" id="CHEBI:33019"/>
        <dbReference type="ChEBI" id="CHEBI:61560"/>
        <dbReference type="ChEBI" id="CHEBI:173112"/>
        <dbReference type="EC" id="2.7.7.7"/>
    </reaction>
</comment>
<accession>A0AAV7XNT7</accession>
<dbReference type="GO" id="GO:0003677">
    <property type="term" value="F:DNA binding"/>
    <property type="evidence" value="ECO:0007669"/>
    <property type="project" value="UniProtKB-KW"/>
</dbReference>
<name>A0AAV7XNT7_9NEOP</name>
<dbReference type="PANTHER" id="PTHR33568">
    <property type="entry name" value="DNA POLYMERASE"/>
    <property type="match status" value="1"/>
</dbReference>
<dbReference type="EMBL" id="JAPTSV010000006">
    <property type="protein sequence ID" value="KAJ1526547.1"/>
    <property type="molecule type" value="Genomic_DNA"/>
</dbReference>
<evidence type="ECO:0000256" key="4">
    <source>
        <dbReference type="ARBA" id="ARBA00022695"/>
    </source>
</evidence>
<dbReference type="Pfam" id="PF03175">
    <property type="entry name" value="DNA_pol_B_2"/>
    <property type="match status" value="1"/>
</dbReference>
<feature type="domain" description="DNA-directed DNA polymerase family B mitochondria/virus" evidence="10">
    <location>
        <begin position="591"/>
        <end position="773"/>
    </location>
</feature>
<feature type="compositionally biased region" description="Acidic residues" evidence="9">
    <location>
        <begin position="95"/>
        <end position="107"/>
    </location>
</feature>
<keyword evidence="6" id="KW-0239">DNA-directed DNA polymerase</keyword>
<feature type="region of interest" description="Disordered" evidence="9">
    <location>
        <begin position="27"/>
        <end position="109"/>
    </location>
</feature>
<evidence type="ECO:0000256" key="5">
    <source>
        <dbReference type="ARBA" id="ARBA00022705"/>
    </source>
</evidence>
<evidence type="ECO:0000313" key="12">
    <source>
        <dbReference type="Proteomes" id="UP001075354"/>
    </source>
</evidence>
<organism evidence="11 12">
    <name type="scientific">Megalurothrips usitatus</name>
    <name type="common">bean blossom thrips</name>
    <dbReference type="NCBI Taxonomy" id="439358"/>
    <lineage>
        <taxon>Eukaryota</taxon>
        <taxon>Metazoa</taxon>
        <taxon>Ecdysozoa</taxon>
        <taxon>Arthropoda</taxon>
        <taxon>Hexapoda</taxon>
        <taxon>Insecta</taxon>
        <taxon>Pterygota</taxon>
        <taxon>Neoptera</taxon>
        <taxon>Paraneoptera</taxon>
        <taxon>Thysanoptera</taxon>
        <taxon>Terebrantia</taxon>
        <taxon>Thripoidea</taxon>
        <taxon>Thripidae</taxon>
        <taxon>Megalurothrips</taxon>
    </lineage>
</organism>
<comment type="similarity">
    <text evidence="1">Belongs to the DNA polymerase type-B family.</text>
</comment>
<proteinExistence type="inferred from homology"/>
<gene>
    <name evidence="11" type="ORF">ONE63_008134</name>
</gene>
<keyword evidence="12" id="KW-1185">Reference proteome</keyword>
<evidence type="ECO:0000256" key="3">
    <source>
        <dbReference type="ARBA" id="ARBA00022679"/>
    </source>
</evidence>
<reference evidence="11" key="1">
    <citation type="submission" date="2022-12" db="EMBL/GenBank/DDBJ databases">
        <title>Chromosome-level genome assembly of the bean flower thrips Megalurothrips usitatus.</title>
        <authorList>
            <person name="Ma L."/>
            <person name="Liu Q."/>
            <person name="Li H."/>
            <person name="Cai W."/>
        </authorList>
    </citation>
    <scope>NUCLEOTIDE SEQUENCE</scope>
    <source>
        <strain evidence="11">Cailab_2022a</strain>
    </source>
</reference>
<dbReference type="Gene3D" id="3.30.420.10">
    <property type="entry name" value="Ribonuclease H-like superfamily/Ribonuclease H"/>
    <property type="match status" value="1"/>
</dbReference>
<keyword evidence="3" id="KW-0808">Transferase</keyword>
<protein>
    <recommendedName>
        <fullName evidence="2">DNA-directed DNA polymerase</fullName>
        <ecNumber evidence="2">2.7.7.7</ecNumber>
    </recommendedName>
</protein>
<evidence type="ECO:0000256" key="6">
    <source>
        <dbReference type="ARBA" id="ARBA00022932"/>
    </source>
</evidence>
<evidence type="ECO:0000313" key="11">
    <source>
        <dbReference type="EMBL" id="KAJ1526547.1"/>
    </source>
</evidence>
<dbReference type="Proteomes" id="UP001075354">
    <property type="component" value="Chromosome 6"/>
</dbReference>
<keyword evidence="5" id="KW-0235">DNA replication</keyword>
<dbReference type="GO" id="GO:0000166">
    <property type="term" value="F:nucleotide binding"/>
    <property type="evidence" value="ECO:0007669"/>
    <property type="project" value="InterPro"/>
</dbReference>
<dbReference type="PANTHER" id="PTHR33568:SF3">
    <property type="entry name" value="DNA-DIRECTED DNA POLYMERASE"/>
    <property type="match status" value="1"/>
</dbReference>
<dbReference type="InterPro" id="IPR012337">
    <property type="entry name" value="RNaseH-like_sf"/>
</dbReference>
<evidence type="ECO:0000259" key="10">
    <source>
        <dbReference type="Pfam" id="PF03175"/>
    </source>
</evidence>